<dbReference type="NCBIfam" id="NF009248">
    <property type="entry name" value="PRK12600.1"/>
    <property type="match status" value="1"/>
</dbReference>
<evidence type="ECO:0000256" key="6">
    <source>
        <dbReference type="ARBA" id="ARBA00022989"/>
    </source>
</evidence>
<dbReference type="PANTHER" id="PTHR34702:SF1">
    <property type="entry name" value="NA(+)_H(+) ANTIPORTER SUBUNIT F"/>
    <property type="match status" value="1"/>
</dbReference>
<keyword evidence="4 8" id="KW-1003">Cell membrane</keyword>
<keyword evidence="7 8" id="KW-0472">Membrane</keyword>
<evidence type="ECO:0000256" key="8">
    <source>
        <dbReference type="PIRNR" id="PIRNR028784"/>
    </source>
</evidence>
<dbReference type="PIRSF" id="PIRSF028784">
    <property type="entry name" value="MrpF"/>
    <property type="match status" value="1"/>
</dbReference>
<evidence type="ECO:0000256" key="3">
    <source>
        <dbReference type="ARBA" id="ARBA00022448"/>
    </source>
</evidence>
<feature type="transmembrane region" description="Helical" evidence="9">
    <location>
        <begin position="37"/>
        <end position="60"/>
    </location>
</feature>
<organism evidence="10 11">
    <name type="scientific">Fictibacillus barbaricus</name>
    <dbReference type="NCBI Taxonomy" id="182136"/>
    <lineage>
        <taxon>Bacteria</taxon>
        <taxon>Bacillati</taxon>
        <taxon>Bacillota</taxon>
        <taxon>Bacilli</taxon>
        <taxon>Bacillales</taxon>
        <taxon>Fictibacillaceae</taxon>
        <taxon>Fictibacillus</taxon>
    </lineage>
</organism>
<comment type="similarity">
    <text evidence="2 8">Belongs to the CPA3 antiporters (TC 2.A.63) subunit F family.</text>
</comment>
<keyword evidence="8" id="KW-0406">Ion transport</keyword>
<dbReference type="Pfam" id="PF04066">
    <property type="entry name" value="MrpF_PhaF"/>
    <property type="match status" value="1"/>
</dbReference>
<evidence type="ECO:0000256" key="9">
    <source>
        <dbReference type="SAM" id="Phobius"/>
    </source>
</evidence>
<keyword evidence="8" id="KW-0050">Antiport</keyword>
<proteinExistence type="inferred from homology"/>
<evidence type="ECO:0000256" key="4">
    <source>
        <dbReference type="ARBA" id="ARBA00022475"/>
    </source>
</evidence>
<keyword evidence="6 9" id="KW-1133">Transmembrane helix</keyword>
<protein>
    <submittedName>
        <fullName evidence="10">Multicomponent Na+:H+ antiporter subunit F</fullName>
    </submittedName>
</protein>
<name>A0ABU1U056_9BACL</name>
<dbReference type="InterPro" id="IPR007208">
    <property type="entry name" value="MrpF/PhaF-like"/>
</dbReference>
<dbReference type="Proteomes" id="UP001258181">
    <property type="component" value="Unassembled WGS sequence"/>
</dbReference>
<feature type="transmembrane region" description="Helical" evidence="9">
    <location>
        <begin position="66"/>
        <end position="85"/>
    </location>
</feature>
<evidence type="ECO:0000313" key="10">
    <source>
        <dbReference type="EMBL" id="MDR7072837.1"/>
    </source>
</evidence>
<feature type="transmembrane region" description="Helical" evidence="9">
    <location>
        <begin position="6"/>
        <end position="25"/>
    </location>
</feature>
<evidence type="ECO:0000313" key="11">
    <source>
        <dbReference type="Proteomes" id="UP001258181"/>
    </source>
</evidence>
<dbReference type="RefSeq" id="WP_310258134.1">
    <property type="nucleotide sequence ID" value="NZ_JAVDWA010000002.1"/>
</dbReference>
<evidence type="ECO:0000256" key="1">
    <source>
        <dbReference type="ARBA" id="ARBA00004651"/>
    </source>
</evidence>
<dbReference type="EMBL" id="JAVDWA010000002">
    <property type="protein sequence ID" value="MDR7072837.1"/>
    <property type="molecule type" value="Genomic_DNA"/>
</dbReference>
<evidence type="ECO:0000256" key="2">
    <source>
        <dbReference type="ARBA" id="ARBA00009212"/>
    </source>
</evidence>
<gene>
    <name evidence="10" type="ORF">J2X07_001814</name>
</gene>
<accession>A0ABU1U056</accession>
<reference evidence="10 11" key="1">
    <citation type="submission" date="2023-07" db="EMBL/GenBank/DDBJ databases">
        <title>Sorghum-associated microbial communities from plants grown in Nebraska, USA.</title>
        <authorList>
            <person name="Schachtman D."/>
        </authorList>
    </citation>
    <scope>NUCLEOTIDE SEQUENCE [LARGE SCALE GENOMIC DNA]</scope>
    <source>
        <strain evidence="10 11">BE211</strain>
    </source>
</reference>
<keyword evidence="5 9" id="KW-0812">Transmembrane</keyword>
<evidence type="ECO:0000256" key="7">
    <source>
        <dbReference type="ARBA" id="ARBA00023136"/>
    </source>
</evidence>
<dbReference type="PANTHER" id="PTHR34702">
    <property type="entry name" value="NA(+)/H(+) ANTIPORTER SUBUNIT F1"/>
    <property type="match status" value="1"/>
</dbReference>
<comment type="subcellular location">
    <subcellularLocation>
        <location evidence="1 8">Cell membrane</location>
        <topology evidence="1 8">Multi-pass membrane protein</topology>
    </subcellularLocation>
</comment>
<evidence type="ECO:0000256" key="5">
    <source>
        <dbReference type="ARBA" id="ARBA00022692"/>
    </source>
</evidence>
<comment type="caution">
    <text evidence="10">The sequence shown here is derived from an EMBL/GenBank/DDBJ whole genome shotgun (WGS) entry which is preliminary data.</text>
</comment>
<keyword evidence="3 8" id="KW-0813">Transport</keyword>
<keyword evidence="11" id="KW-1185">Reference proteome</keyword>
<sequence>MTDWFSIVVSICLFVTTISILLLLYRAVVGPSNPDRAVALDTIGINLIAITGLMAIILDTVQLNDIILLIGILTFIATVAVAKFIEKGVIIDQDRD</sequence>